<organism evidence="2 3">
    <name type="scientific">Borreliella japonica</name>
    <name type="common">Borrelia japonica</name>
    <dbReference type="NCBI Taxonomy" id="34095"/>
    <lineage>
        <taxon>Bacteria</taxon>
        <taxon>Pseudomonadati</taxon>
        <taxon>Spirochaetota</taxon>
        <taxon>Spirochaetia</taxon>
        <taxon>Spirochaetales</taxon>
        <taxon>Borreliaceae</taxon>
        <taxon>Borreliella</taxon>
    </lineage>
</organism>
<keyword evidence="1" id="KW-0472">Membrane</keyword>
<protein>
    <recommendedName>
        <fullName evidence="4">Lipoprotein</fullName>
    </recommendedName>
</protein>
<keyword evidence="1" id="KW-0812">Transmembrane</keyword>
<dbReference type="Proteomes" id="UP000199262">
    <property type="component" value="Unassembled WGS sequence"/>
</dbReference>
<dbReference type="EMBL" id="FMTE01000047">
    <property type="protein sequence ID" value="SCW45665.1"/>
    <property type="molecule type" value="Genomic_DNA"/>
</dbReference>
<feature type="transmembrane region" description="Helical" evidence="1">
    <location>
        <begin position="7"/>
        <end position="24"/>
    </location>
</feature>
<keyword evidence="1" id="KW-1133">Transmembrane helix</keyword>
<dbReference type="AlphaFoldDB" id="A0A1G4QMJ5"/>
<evidence type="ECO:0000313" key="2">
    <source>
        <dbReference type="EMBL" id="SCW45665.1"/>
    </source>
</evidence>
<keyword evidence="3" id="KW-1185">Reference proteome</keyword>
<name>A0A1G4QMJ5_BORJA</name>
<sequence length="87" mass="9886">MKKSISILNIFFFISCFYSCFLVPESFKNVETGISGFELIEKDNEKDIKEDKKNIPSIDKESMLIEIKEGEVYGGLFAGYVTWAKSG</sequence>
<gene>
    <name evidence="2" type="ORF">SAMN02983004_01164</name>
</gene>
<evidence type="ECO:0000256" key="1">
    <source>
        <dbReference type="SAM" id="Phobius"/>
    </source>
</evidence>
<accession>A0A1G4QMJ5</accession>
<reference evidence="3" key="1">
    <citation type="submission" date="2016-10" db="EMBL/GenBank/DDBJ databases">
        <authorList>
            <person name="Varghese N."/>
            <person name="Submissions S."/>
        </authorList>
    </citation>
    <scope>NUCLEOTIDE SEQUENCE [LARGE SCALE GENOMIC DNA]</scope>
    <source>
        <strain evidence="3">ATCC 51557</strain>
    </source>
</reference>
<evidence type="ECO:0000313" key="3">
    <source>
        <dbReference type="Proteomes" id="UP000199262"/>
    </source>
</evidence>
<evidence type="ECO:0008006" key="4">
    <source>
        <dbReference type="Google" id="ProtNLM"/>
    </source>
</evidence>
<proteinExistence type="predicted"/>
<dbReference type="PROSITE" id="PS51257">
    <property type="entry name" value="PROKAR_LIPOPROTEIN"/>
    <property type="match status" value="1"/>
</dbReference>